<evidence type="ECO:0000313" key="2">
    <source>
        <dbReference type="Proteomes" id="UP000324222"/>
    </source>
</evidence>
<name>A0A5B7GM17_PORTR</name>
<dbReference type="AlphaFoldDB" id="A0A5B7GM17"/>
<proteinExistence type="predicted"/>
<sequence>MEDETHFSLSDLVCNAAIRKGKKPCSEHPAPCCIKTSPVRQLLPLLPDKARYWSHQVFMVDFRGRTNTLMVSQAFLRLFRLLCRGMAAGTLHGLPRAR</sequence>
<comment type="caution">
    <text evidence="1">The sequence shown here is derived from an EMBL/GenBank/DDBJ whole genome shotgun (WGS) entry which is preliminary data.</text>
</comment>
<protein>
    <submittedName>
        <fullName evidence="1">Uncharacterized protein</fullName>
    </submittedName>
</protein>
<dbReference type="Proteomes" id="UP000324222">
    <property type="component" value="Unassembled WGS sequence"/>
</dbReference>
<reference evidence="1 2" key="1">
    <citation type="submission" date="2019-05" db="EMBL/GenBank/DDBJ databases">
        <title>Another draft genome of Portunus trituberculatus and its Hox gene families provides insights of decapod evolution.</title>
        <authorList>
            <person name="Jeong J.-H."/>
            <person name="Song I."/>
            <person name="Kim S."/>
            <person name="Choi T."/>
            <person name="Kim D."/>
            <person name="Ryu S."/>
            <person name="Kim W."/>
        </authorList>
    </citation>
    <scope>NUCLEOTIDE SEQUENCE [LARGE SCALE GENOMIC DNA]</scope>
    <source>
        <tissue evidence="1">Muscle</tissue>
    </source>
</reference>
<dbReference type="EMBL" id="VSRR010014882">
    <property type="protein sequence ID" value="MPC57554.1"/>
    <property type="molecule type" value="Genomic_DNA"/>
</dbReference>
<organism evidence="1 2">
    <name type="scientific">Portunus trituberculatus</name>
    <name type="common">Swimming crab</name>
    <name type="synonym">Neptunus trituberculatus</name>
    <dbReference type="NCBI Taxonomy" id="210409"/>
    <lineage>
        <taxon>Eukaryota</taxon>
        <taxon>Metazoa</taxon>
        <taxon>Ecdysozoa</taxon>
        <taxon>Arthropoda</taxon>
        <taxon>Crustacea</taxon>
        <taxon>Multicrustacea</taxon>
        <taxon>Malacostraca</taxon>
        <taxon>Eumalacostraca</taxon>
        <taxon>Eucarida</taxon>
        <taxon>Decapoda</taxon>
        <taxon>Pleocyemata</taxon>
        <taxon>Brachyura</taxon>
        <taxon>Eubrachyura</taxon>
        <taxon>Portunoidea</taxon>
        <taxon>Portunidae</taxon>
        <taxon>Portuninae</taxon>
        <taxon>Portunus</taxon>
    </lineage>
</organism>
<gene>
    <name evidence="1" type="ORF">E2C01_051537</name>
</gene>
<accession>A0A5B7GM17</accession>
<evidence type="ECO:0000313" key="1">
    <source>
        <dbReference type="EMBL" id="MPC57554.1"/>
    </source>
</evidence>
<keyword evidence="2" id="KW-1185">Reference proteome</keyword>